<dbReference type="SUPFAM" id="SSF49879">
    <property type="entry name" value="SMAD/FHA domain"/>
    <property type="match status" value="1"/>
</dbReference>
<accession>A0A150WSZ1</accession>
<dbReference type="CDD" id="cd01949">
    <property type="entry name" value="GGDEF"/>
    <property type="match status" value="1"/>
</dbReference>
<dbReference type="EMBL" id="LUKE01000001">
    <property type="protein sequence ID" value="KYG67315.1"/>
    <property type="molecule type" value="Genomic_DNA"/>
</dbReference>
<name>A0A150WSZ1_BDEBC</name>
<dbReference type="CDD" id="cd22682">
    <property type="entry name" value="FHA_DgcB-like"/>
    <property type="match status" value="1"/>
</dbReference>
<dbReference type="AlphaFoldDB" id="A0A150WSZ1"/>
<organism evidence="5 6">
    <name type="scientific">Bdellovibrio bacteriovorus</name>
    <dbReference type="NCBI Taxonomy" id="959"/>
    <lineage>
        <taxon>Bacteria</taxon>
        <taxon>Pseudomonadati</taxon>
        <taxon>Bdellovibrionota</taxon>
        <taxon>Bdellovibrionia</taxon>
        <taxon>Bdellovibrionales</taxon>
        <taxon>Pseudobdellovibrionaceae</taxon>
        <taxon>Bdellovibrio</taxon>
    </lineage>
</organism>
<gene>
    <name evidence="5" type="ORF">AZI86_09975</name>
</gene>
<dbReference type="GO" id="GO:0005886">
    <property type="term" value="C:plasma membrane"/>
    <property type="evidence" value="ECO:0007669"/>
    <property type="project" value="TreeGrafter"/>
</dbReference>
<evidence type="ECO:0000256" key="2">
    <source>
        <dbReference type="ARBA" id="ARBA00034247"/>
    </source>
</evidence>
<dbReference type="SUPFAM" id="SSF55073">
    <property type="entry name" value="Nucleotide cyclase"/>
    <property type="match status" value="1"/>
</dbReference>
<dbReference type="GO" id="GO:0043709">
    <property type="term" value="P:cell adhesion involved in single-species biofilm formation"/>
    <property type="evidence" value="ECO:0007669"/>
    <property type="project" value="TreeGrafter"/>
</dbReference>
<dbReference type="InterPro" id="IPR050469">
    <property type="entry name" value="Diguanylate_Cyclase"/>
</dbReference>
<dbReference type="RefSeq" id="WP_061834889.1">
    <property type="nucleotide sequence ID" value="NZ_LUKE01000001.1"/>
</dbReference>
<keyword evidence="6" id="KW-1185">Reference proteome</keyword>
<protein>
    <recommendedName>
        <fullName evidence="1">diguanylate cyclase</fullName>
        <ecNumber evidence="1">2.7.7.65</ecNumber>
    </recommendedName>
</protein>
<comment type="catalytic activity">
    <reaction evidence="2">
        <text>2 GTP = 3',3'-c-di-GMP + 2 diphosphate</text>
        <dbReference type="Rhea" id="RHEA:24898"/>
        <dbReference type="ChEBI" id="CHEBI:33019"/>
        <dbReference type="ChEBI" id="CHEBI:37565"/>
        <dbReference type="ChEBI" id="CHEBI:58805"/>
        <dbReference type="EC" id="2.7.7.65"/>
    </reaction>
</comment>
<dbReference type="PANTHER" id="PTHR45138">
    <property type="entry name" value="REGULATORY COMPONENTS OF SENSORY TRANSDUCTION SYSTEM"/>
    <property type="match status" value="1"/>
</dbReference>
<feature type="domain" description="GGDEF" evidence="4">
    <location>
        <begin position="177"/>
        <end position="310"/>
    </location>
</feature>
<evidence type="ECO:0000313" key="5">
    <source>
        <dbReference type="EMBL" id="KYG67315.1"/>
    </source>
</evidence>
<dbReference type="PROSITE" id="PS50887">
    <property type="entry name" value="GGDEF"/>
    <property type="match status" value="1"/>
</dbReference>
<dbReference type="InterPro" id="IPR000253">
    <property type="entry name" value="FHA_dom"/>
</dbReference>
<dbReference type="InterPro" id="IPR008984">
    <property type="entry name" value="SMAD_FHA_dom_sf"/>
</dbReference>
<reference evidence="5 6" key="1">
    <citation type="submission" date="2016-03" db="EMBL/GenBank/DDBJ databases">
        <authorList>
            <person name="Ploux O."/>
        </authorList>
    </citation>
    <scope>NUCLEOTIDE SEQUENCE [LARGE SCALE GENOMIC DNA]</scope>
    <source>
        <strain evidence="5 6">R0</strain>
    </source>
</reference>
<dbReference type="InterPro" id="IPR029787">
    <property type="entry name" value="Nucleotide_cyclase"/>
</dbReference>
<comment type="caution">
    <text evidence="5">The sequence shown here is derived from an EMBL/GenBank/DDBJ whole genome shotgun (WGS) entry which is preliminary data.</text>
</comment>
<proteinExistence type="predicted"/>
<dbReference type="Gene3D" id="3.30.70.270">
    <property type="match status" value="1"/>
</dbReference>
<dbReference type="NCBIfam" id="TIGR00254">
    <property type="entry name" value="GGDEF"/>
    <property type="match status" value="1"/>
</dbReference>
<dbReference type="PANTHER" id="PTHR45138:SF9">
    <property type="entry name" value="DIGUANYLATE CYCLASE DGCM-RELATED"/>
    <property type="match status" value="1"/>
</dbReference>
<dbReference type="PROSITE" id="PS50006">
    <property type="entry name" value="FHA_DOMAIN"/>
    <property type="match status" value="1"/>
</dbReference>
<dbReference type="Pfam" id="PF00990">
    <property type="entry name" value="GGDEF"/>
    <property type="match status" value="1"/>
</dbReference>
<dbReference type="OrthoDB" id="5289318at2"/>
<dbReference type="Proteomes" id="UP000075320">
    <property type="component" value="Unassembled WGS sequence"/>
</dbReference>
<dbReference type="SMART" id="SM00267">
    <property type="entry name" value="GGDEF"/>
    <property type="match status" value="1"/>
</dbReference>
<dbReference type="SMART" id="SM00240">
    <property type="entry name" value="FHA"/>
    <property type="match status" value="1"/>
</dbReference>
<dbReference type="GO" id="GO:1902201">
    <property type="term" value="P:negative regulation of bacterial-type flagellum-dependent cell motility"/>
    <property type="evidence" value="ECO:0007669"/>
    <property type="project" value="TreeGrafter"/>
</dbReference>
<evidence type="ECO:0000313" key="6">
    <source>
        <dbReference type="Proteomes" id="UP000075320"/>
    </source>
</evidence>
<dbReference type="Gene3D" id="2.60.200.20">
    <property type="match status" value="1"/>
</dbReference>
<dbReference type="InterPro" id="IPR043128">
    <property type="entry name" value="Rev_trsase/Diguanyl_cyclase"/>
</dbReference>
<evidence type="ECO:0000259" key="4">
    <source>
        <dbReference type="PROSITE" id="PS50887"/>
    </source>
</evidence>
<dbReference type="Pfam" id="PF00498">
    <property type="entry name" value="FHA"/>
    <property type="match status" value="1"/>
</dbReference>
<feature type="domain" description="FHA" evidence="3">
    <location>
        <begin position="57"/>
        <end position="106"/>
    </location>
</feature>
<evidence type="ECO:0000259" key="3">
    <source>
        <dbReference type="PROSITE" id="PS50006"/>
    </source>
</evidence>
<sequence length="310" mass="33960">MAQNDDTNEHLEKTSIVASDTFRGRLKEADEVPPAIVVLIGPPGYVGKQYLITANDIVIGRSVESQVYIDDKSLSRSHAKFAVNGGDVSVIDLGSTNKTVVNGQTIPPLSSCLLKNNDQIKTGNVIFKFLEKGSLESMTNAAMYERAHKDALTGAHSKGALLEKGPEAVKRSELLNEPLSLVTFDIDHFKKINDTYGHPGGDYILKELCRIVITKLIRANDFFARYGGEEFVLLLSGSPLKTAGEVGERIRHTIESHDFQWEGKKVPVTISVGVATKLAAETEWTQLYERADKALYQSKQGGRNKVTVAS</sequence>
<dbReference type="InterPro" id="IPR000160">
    <property type="entry name" value="GGDEF_dom"/>
</dbReference>
<dbReference type="EC" id="2.7.7.65" evidence="1"/>
<dbReference type="FunFam" id="3.30.70.270:FF:000001">
    <property type="entry name" value="Diguanylate cyclase domain protein"/>
    <property type="match status" value="1"/>
</dbReference>
<dbReference type="GO" id="GO:0052621">
    <property type="term" value="F:diguanylate cyclase activity"/>
    <property type="evidence" value="ECO:0007669"/>
    <property type="project" value="UniProtKB-EC"/>
</dbReference>
<evidence type="ECO:0000256" key="1">
    <source>
        <dbReference type="ARBA" id="ARBA00012528"/>
    </source>
</evidence>